<evidence type="ECO:0000313" key="2">
    <source>
        <dbReference type="EMBL" id="KAJ8865974.1"/>
    </source>
</evidence>
<feature type="compositionally biased region" description="Polar residues" evidence="1">
    <location>
        <begin position="258"/>
        <end position="267"/>
    </location>
</feature>
<sequence length="372" mass="41874">MTQTQFPSQLFLIVLFADKQWLDYSPPKKANRVRFPVERPPDFRTWESRRDYAADWRAFSGICRFLCPCIPAPFRTHLISPSSGYQDSDIRSRPNLSTPAAHARKMAATVVQRLACSPLTKAIRVRSPDFRTWESCWTMPLVGGFSWGSPVSPAISSRRCSILTSITLIGSKNLNLLISDRDFEQPILAVRNELHLDLQSSSELECCNSFLCRSEIRSNHDGATGALGELLMCPQRHAARHGLSTNELPQPTKPMGSRTRQGVANHTQGPSHIYVRPISDLVHFKVNAWLFHACAPMSYPLLHDDNVAALVNISVLEDCISRPSPHLAVEKLKRCTCRKVPRVVEELIPEEEVTRTGRLSKYKGLSHRVVVE</sequence>
<organism evidence="2 3">
    <name type="scientific">Dryococelus australis</name>
    <dbReference type="NCBI Taxonomy" id="614101"/>
    <lineage>
        <taxon>Eukaryota</taxon>
        <taxon>Metazoa</taxon>
        <taxon>Ecdysozoa</taxon>
        <taxon>Arthropoda</taxon>
        <taxon>Hexapoda</taxon>
        <taxon>Insecta</taxon>
        <taxon>Pterygota</taxon>
        <taxon>Neoptera</taxon>
        <taxon>Polyneoptera</taxon>
        <taxon>Phasmatodea</taxon>
        <taxon>Verophasmatodea</taxon>
        <taxon>Anareolatae</taxon>
        <taxon>Phasmatidae</taxon>
        <taxon>Eurycanthinae</taxon>
        <taxon>Dryococelus</taxon>
    </lineage>
</organism>
<feature type="region of interest" description="Disordered" evidence="1">
    <location>
        <begin position="244"/>
        <end position="267"/>
    </location>
</feature>
<gene>
    <name evidence="2" type="ORF">PR048_033498</name>
</gene>
<dbReference type="EMBL" id="JARBHB010000017">
    <property type="protein sequence ID" value="KAJ8865974.1"/>
    <property type="molecule type" value="Genomic_DNA"/>
</dbReference>
<name>A0ABQ9G0F8_9NEOP</name>
<protein>
    <submittedName>
        <fullName evidence="2">Uncharacterized protein</fullName>
    </submittedName>
</protein>
<accession>A0ABQ9G0F8</accession>
<dbReference type="Proteomes" id="UP001159363">
    <property type="component" value="Chromosome 16"/>
</dbReference>
<reference evidence="2 3" key="1">
    <citation type="submission" date="2023-02" db="EMBL/GenBank/DDBJ databases">
        <title>LHISI_Scaffold_Assembly.</title>
        <authorList>
            <person name="Stuart O.P."/>
            <person name="Cleave R."/>
            <person name="Magrath M.J.L."/>
            <person name="Mikheyev A.S."/>
        </authorList>
    </citation>
    <scope>NUCLEOTIDE SEQUENCE [LARGE SCALE GENOMIC DNA]</scope>
    <source>
        <strain evidence="2">Daus_M_001</strain>
        <tissue evidence="2">Leg muscle</tissue>
    </source>
</reference>
<comment type="caution">
    <text evidence="2">The sequence shown here is derived from an EMBL/GenBank/DDBJ whole genome shotgun (WGS) entry which is preliminary data.</text>
</comment>
<evidence type="ECO:0000313" key="3">
    <source>
        <dbReference type="Proteomes" id="UP001159363"/>
    </source>
</evidence>
<proteinExistence type="predicted"/>
<evidence type="ECO:0000256" key="1">
    <source>
        <dbReference type="SAM" id="MobiDB-lite"/>
    </source>
</evidence>
<keyword evidence="3" id="KW-1185">Reference proteome</keyword>